<comment type="caution">
    <text evidence="7">The sequence shown here is derived from an EMBL/GenBank/DDBJ whole genome shotgun (WGS) entry which is preliminary data.</text>
</comment>
<name>A0A840WR66_9ACTN</name>
<dbReference type="InterPro" id="IPR010998">
    <property type="entry name" value="Integrase_recombinase_N"/>
</dbReference>
<dbReference type="InterPro" id="IPR013762">
    <property type="entry name" value="Integrase-like_cat_sf"/>
</dbReference>
<evidence type="ECO:0000313" key="8">
    <source>
        <dbReference type="Proteomes" id="UP000579647"/>
    </source>
</evidence>
<evidence type="ECO:0000256" key="4">
    <source>
        <dbReference type="PROSITE-ProRule" id="PRU01248"/>
    </source>
</evidence>
<evidence type="ECO:0000259" key="6">
    <source>
        <dbReference type="PROSITE" id="PS51900"/>
    </source>
</evidence>
<dbReference type="CDD" id="cd01189">
    <property type="entry name" value="INT_ICEBs1_C_like"/>
    <property type="match status" value="1"/>
</dbReference>
<dbReference type="Pfam" id="PF14659">
    <property type="entry name" value="Phage_int_SAM_3"/>
    <property type="match status" value="1"/>
</dbReference>
<dbReference type="Gene3D" id="1.10.150.130">
    <property type="match status" value="1"/>
</dbReference>
<dbReference type="InterPro" id="IPR044068">
    <property type="entry name" value="CB"/>
</dbReference>
<dbReference type="PANTHER" id="PTHR30349">
    <property type="entry name" value="PHAGE INTEGRASE-RELATED"/>
    <property type="match status" value="1"/>
</dbReference>
<organism evidence="7 8">
    <name type="scientific">Nocardiopsis metallicus</name>
    <dbReference type="NCBI Taxonomy" id="179819"/>
    <lineage>
        <taxon>Bacteria</taxon>
        <taxon>Bacillati</taxon>
        <taxon>Actinomycetota</taxon>
        <taxon>Actinomycetes</taxon>
        <taxon>Streptosporangiales</taxon>
        <taxon>Nocardiopsidaceae</taxon>
        <taxon>Nocardiopsis</taxon>
    </lineage>
</organism>
<accession>A0A840WR66</accession>
<dbReference type="GO" id="GO:0015074">
    <property type="term" value="P:DNA integration"/>
    <property type="evidence" value="ECO:0007669"/>
    <property type="project" value="UniProtKB-KW"/>
</dbReference>
<dbReference type="Gene3D" id="1.10.443.10">
    <property type="entry name" value="Intergrase catalytic core"/>
    <property type="match status" value="1"/>
</dbReference>
<proteinExistence type="predicted"/>
<dbReference type="InterPro" id="IPR011010">
    <property type="entry name" value="DNA_brk_join_enz"/>
</dbReference>
<keyword evidence="3" id="KW-0233">DNA recombination</keyword>
<keyword evidence="1" id="KW-0229">DNA integration</keyword>
<sequence length="489" mass="55023">MATHEGSTFKRCGCRDDNGKLLGVRCAMLRRRSGTWSSTHGRWGYQVELPRTAQGGRRQARQIGLASQEAALEALQRVRVLLDLAGQDPDDLIQVADLIQAEIRARRPLPEVEEVKRRLHLGVNLRTEVPTVQEWLAEWLKDKPDLTRNTRRSYSSHMKNHLVPHLGRIRLDKLQARHVEAMFTAIEEVNERIIECREAGDTGAWAKLERRRVVSLATKHRIRATLRSALSDAVRRPDLPVTFNAASHARLPSCPRKKPLVWTADRIKQWEKDGTIPGEVMIWTPDQTIRFLDHARKYTWLFPLFHLIAVKGLRRGEAVGLPWANTRLVDGQIDIHTQVVQLGWETHTCTPKSTAGERTITLDATTVRVLRTWKRHQLEAKMALGAQWPDTGLVFTREDGQGWHPAQVTDWFHRITRAAGLPPIALHGLRHGAASMSLAAGVDVKVVSAELGHATTHFTQDTYQTVFPDVAKAAAEATAAMLKPAAHRA</sequence>
<evidence type="ECO:0000259" key="5">
    <source>
        <dbReference type="PROSITE" id="PS51898"/>
    </source>
</evidence>
<evidence type="ECO:0000256" key="3">
    <source>
        <dbReference type="ARBA" id="ARBA00023172"/>
    </source>
</evidence>
<dbReference type="InterPro" id="IPR050090">
    <property type="entry name" value="Tyrosine_recombinase_XerCD"/>
</dbReference>
<evidence type="ECO:0000256" key="2">
    <source>
        <dbReference type="ARBA" id="ARBA00023125"/>
    </source>
</evidence>
<dbReference type="AlphaFoldDB" id="A0A840WR66"/>
<dbReference type="InterPro" id="IPR004107">
    <property type="entry name" value="Integrase_SAM-like_N"/>
</dbReference>
<dbReference type="InterPro" id="IPR002104">
    <property type="entry name" value="Integrase_catalytic"/>
</dbReference>
<dbReference type="RefSeq" id="WP_184367746.1">
    <property type="nucleotide sequence ID" value="NZ_BAAAKM010000059.1"/>
</dbReference>
<reference evidence="7 8" key="1">
    <citation type="submission" date="2020-08" db="EMBL/GenBank/DDBJ databases">
        <title>Sequencing the genomes of 1000 actinobacteria strains.</title>
        <authorList>
            <person name="Klenk H.-P."/>
        </authorList>
    </citation>
    <scope>NUCLEOTIDE SEQUENCE [LARGE SCALE GENOMIC DNA]</scope>
    <source>
        <strain evidence="7 8">DSM 44598</strain>
    </source>
</reference>
<keyword evidence="8" id="KW-1185">Reference proteome</keyword>
<evidence type="ECO:0000313" key="7">
    <source>
        <dbReference type="EMBL" id="MBB5494365.1"/>
    </source>
</evidence>
<dbReference type="Pfam" id="PF00589">
    <property type="entry name" value="Phage_integrase"/>
    <property type="match status" value="1"/>
</dbReference>
<dbReference type="SUPFAM" id="SSF56349">
    <property type="entry name" value="DNA breaking-rejoining enzymes"/>
    <property type="match status" value="1"/>
</dbReference>
<dbReference type="Proteomes" id="UP000579647">
    <property type="component" value="Unassembled WGS sequence"/>
</dbReference>
<dbReference type="GO" id="GO:0006310">
    <property type="term" value="P:DNA recombination"/>
    <property type="evidence" value="ECO:0007669"/>
    <property type="project" value="UniProtKB-KW"/>
</dbReference>
<feature type="domain" description="Tyr recombinase" evidence="5">
    <location>
        <begin position="278"/>
        <end position="476"/>
    </location>
</feature>
<dbReference type="PROSITE" id="PS51898">
    <property type="entry name" value="TYR_RECOMBINASE"/>
    <property type="match status" value="1"/>
</dbReference>
<keyword evidence="2 4" id="KW-0238">DNA-binding</keyword>
<dbReference type="GO" id="GO:0003677">
    <property type="term" value="F:DNA binding"/>
    <property type="evidence" value="ECO:0007669"/>
    <property type="project" value="UniProtKB-UniRule"/>
</dbReference>
<protein>
    <submittedName>
        <fullName evidence="7">Integrase</fullName>
    </submittedName>
</protein>
<gene>
    <name evidence="7" type="ORF">HNR07_005502</name>
</gene>
<dbReference type="PANTHER" id="PTHR30349:SF91">
    <property type="entry name" value="INTA PROTEIN"/>
    <property type="match status" value="1"/>
</dbReference>
<evidence type="ECO:0000256" key="1">
    <source>
        <dbReference type="ARBA" id="ARBA00022908"/>
    </source>
</evidence>
<dbReference type="PROSITE" id="PS51900">
    <property type="entry name" value="CB"/>
    <property type="match status" value="1"/>
</dbReference>
<feature type="domain" description="Core-binding (CB)" evidence="6">
    <location>
        <begin position="130"/>
        <end position="234"/>
    </location>
</feature>
<dbReference type="EMBL" id="JACHDO010000001">
    <property type="protein sequence ID" value="MBB5494365.1"/>
    <property type="molecule type" value="Genomic_DNA"/>
</dbReference>